<protein>
    <submittedName>
        <fullName evidence="1">Uncharacterized protein</fullName>
    </submittedName>
</protein>
<keyword evidence="2" id="KW-1185">Reference proteome</keyword>
<evidence type="ECO:0000313" key="1">
    <source>
        <dbReference type="EMBL" id="GCE06718.1"/>
    </source>
</evidence>
<dbReference type="EMBL" id="BIFQ01000001">
    <property type="protein sequence ID" value="GCE06718.1"/>
    <property type="molecule type" value="Genomic_DNA"/>
</dbReference>
<comment type="caution">
    <text evidence="1">The sequence shown here is derived from an EMBL/GenBank/DDBJ whole genome shotgun (WGS) entry which is preliminary data.</text>
</comment>
<dbReference type="AlphaFoldDB" id="A0A401ZIQ9"/>
<proteinExistence type="predicted"/>
<dbReference type="Proteomes" id="UP000287224">
    <property type="component" value="Unassembled WGS sequence"/>
</dbReference>
<sequence length="86" mass="9277">MRDRQTLTVYGTVNGEILGNGPLWYRISDQASAPQYIYSALVSTTKPVLVVTTGPITTPGKVIKVNLTAVTSVPAPTCRTPSTERR</sequence>
<reference evidence="2" key="1">
    <citation type="submission" date="2018-12" db="EMBL/GenBank/DDBJ databases">
        <title>Tengunoibacter tsumagoiensis gen. nov., sp. nov., Dictyobacter kobayashii sp. nov., D. alpinus sp. nov., and D. joshuensis sp. nov. and description of Dictyobacteraceae fam. nov. within the order Ktedonobacterales isolated from Tengu-no-mugimeshi.</title>
        <authorList>
            <person name="Wang C.M."/>
            <person name="Zheng Y."/>
            <person name="Sakai Y."/>
            <person name="Toyoda A."/>
            <person name="Minakuchi Y."/>
            <person name="Abe K."/>
            <person name="Yokota A."/>
            <person name="Yabe S."/>
        </authorList>
    </citation>
    <scope>NUCLEOTIDE SEQUENCE [LARGE SCALE GENOMIC DNA]</scope>
    <source>
        <strain evidence="2">S-27</strain>
    </source>
</reference>
<gene>
    <name evidence="1" type="ORF">KDAU_40470</name>
</gene>
<name>A0A401ZIQ9_9CHLR</name>
<dbReference type="RefSeq" id="WP_126597632.1">
    <property type="nucleotide sequence ID" value="NZ_BIFQ01000001.1"/>
</dbReference>
<evidence type="ECO:0000313" key="2">
    <source>
        <dbReference type="Proteomes" id="UP000287224"/>
    </source>
</evidence>
<accession>A0A401ZIQ9</accession>
<organism evidence="1 2">
    <name type="scientific">Dictyobacter aurantiacus</name>
    <dbReference type="NCBI Taxonomy" id="1936993"/>
    <lineage>
        <taxon>Bacteria</taxon>
        <taxon>Bacillati</taxon>
        <taxon>Chloroflexota</taxon>
        <taxon>Ktedonobacteria</taxon>
        <taxon>Ktedonobacterales</taxon>
        <taxon>Dictyobacteraceae</taxon>
        <taxon>Dictyobacter</taxon>
    </lineage>
</organism>